<feature type="compositionally biased region" description="Polar residues" evidence="1">
    <location>
        <begin position="1"/>
        <end position="18"/>
    </location>
</feature>
<dbReference type="AlphaFoldDB" id="A0A0C2WP15"/>
<feature type="region of interest" description="Disordered" evidence="1">
    <location>
        <begin position="305"/>
        <end position="337"/>
    </location>
</feature>
<evidence type="ECO:0000256" key="1">
    <source>
        <dbReference type="SAM" id="MobiDB-lite"/>
    </source>
</evidence>
<feature type="region of interest" description="Disordered" evidence="1">
    <location>
        <begin position="1"/>
        <end position="209"/>
    </location>
</feature>
<dbReference type="HOGENOM" id="CLU_609980_0_0_1"/>
<reference evidence="2 3" key="1">
    <citation type="submission" date="2014-04" db="EMBL/GenBank/DDBJ databases">
        <authorList>
            <consortium name="DOE Joint Genome Institute"/>
            <person name="Kuo A."/>
            <person name="Zuccaro A."/>
            <person name="Kohler A."/>
            <person name="Nagy L.G."/>
            <person name="Floudas D."/>
            <person name="Copeland A."/>
            <person name="Barry K.W."/>
            <person name="Cichocki N."/>
            <person name="Veneault-Fourrey C."/>
            <person name="LaButti K."/>
            <person name="Lindquist E.A."/>
            <person name="Lipzen A."/>
            <person name="Lundell T."/>
            <person name="Morin E."/>
            <person name="Murat C."/>
            <person name="Sun H."/>
            <person name="Tunlid A."/>
            <person name="Henrissat B."/>
            <person name="Grigoriev I.V."/>
            <person name="Hibbett D.S."/>
            <person name="Martin F."/>
            <person name="Nordberg H.P."/>
            <person name="Cantor M.N."/>
            <person name="Hua S.X."/>
        </authorList>
    </citation>
    <scope>NUCLEOTIDE SEQUENCE [LARGE SCALE GENOMIC DNA]</scope>
    <source>
        <strain evidence="2 3">MAFF 305830</strain>
    </source>
</reference>
<feature type="compositionally biased region" description="Basic and acidic residues" evidence="1">
    <location>
        <begin position="321"/>
        <end position="331"/>
    </location>
</feature>
<keyword evidence="3" id="KW-1185">Reference proteome</keyword>
<evidence type="ECO:0000313" key="3">
    <source>
        <dbReference type="Proteomes" id="UP000054097"/>
    </source>
</evidence>
<gene>
    <name evidence="2" type="ORF">M408DRAFT_31248</name>
</gene>
<feature type="region of interest" description="Disordered" evidence="1">
    <location>
        <begin position="349"/>
        <end position="382"/>
    </location>
</feature>
<reference evidence="3" key="2">
    <citation type="submission" date="2015-01" db="EMBL/GenBank/DDBJ databases">
        <title>Evolutionary Origins and Diversification of the Mycorrhizal Mutualists.</title>
        <authorList>
            <consortium name="DOE Joint Genome Institute"/>
            <consortium name="Mycorrhizal Genomics Consortium"/>
            <person name="Kohler A."/>
            <person name="Kuo A."/>
            <person name="Nagy L.G."/>
            <person name="Floudas D."/>
            <person name="Copeland A."/>
            <person name="Barry K.W."/>
            <person name="Cichocki N."/>
            <person name="Veneault-Fourrey C."/>
            <person name="LaButti K."/>
            <person name="Lindquist E.A."/>
            <person name="Lipzen A."/>
            <person name="Lundell T."/>
            <person name="Morin E."/>
            <person name="Murat C."/>
            <person name="Riley R."/>
            <person name="Ohm R."/>
            <person name="Sun H."/>
            <person name="Tunlid A."/>
            <person name="Henrissat B."/>
            <person name="Grigoriev I.V."/>
            <person name="Hibbett D.S."/>
            <person name="Martin F."/>
        </authorList>
    </citation>
    <scope>NUCLEOTIDE SEQUENCE [LARGE SCALE GENOMIC DNA]</scope>
    <source>
        <strain evidence="3">MAFF 305830</strain>
    </source>
</reference>
<accession>A0A0C2WP15</accession>
<sequence>MSSSTFKYCNESTSSTKDAFSRKIEGSKEHLEEEENVKELAAASRDRRSPTNANESPSRDLIRRLALGLRDRTKPESAVRSRPEQIRQGRVGSGLIGSIEPSGSSPVPASTLYKRKASDPFEESDFGSTKRRKKETTNGAIRPSSINPPRGTRKRTDSSGPAKKRRKGEKQGSNHIGGSRKRQNLDEEGNSYERSSRQATPQNAWGEDQEIEWSPSSYRFFQPWDDVWRYTRPSLDDLVFAGVLPPMESSGSLPIEENDRPLDHEAPAELSEHLLNSLATINTSELPTTAVTIPFFGRLADLDLRHASQGPPDSDEGSETGETREGSESAKSEPLLGDELAGYVDPALLQETPDGSTTADPVDEPEAPAVSSPLLSDWKVPPSSSDSLAQAIWDLASSGRYLEATRALPAHQRCQVLEDREKVVEFVVAHPEKVKGKSREKPRLTMPPS</sequence>
<name>A0A0C2WP15_SERVB</name>
<dbReference type="EMBL" id="KN824730">
    <property type="protein sequence ID" value="KIM19412.1"/>
    <property type="molecule type" value="Genomic_DNA"/>
</dbReference>
<proteinExistence type="predicted"/>
<protein>
    <submittedName>
        <fullName evidence="2">Uncharacterized protein</fullName>
    </submittedName>
</protein>
<evidence type="ECO:0000313" key="2">
    <source>
        <dbReference type="EMBL" id="KIM19412.1"/>
    </source>
</evidence>
<feature type="compositionally biased region" description="Basic and acidic residues" evidence="1">
    <location>
        <begin position="57"/>
        <end position="87"/>
    </location>
</feature>
<dbReference type="Proteomes" id="UP000054097">
    <property type="component" value="Unassembled WGS sequence"/>
</dbReference>
<feature type="compositionally biased region" description="Basic and acidic residues" evidence="1">
    <location>
        <begin position="19"/>
        <end position="31"/>
    </location>
</feature>
<organism evidence="2 3">
    <name type="scientific">Serendipita vermifera MAFF 305830</name>
    <dbReference type="NCBI Taxonomy" id="933852"/>
    <lineage>
        <taxon>Eukaryota</taxon>
        <taxon>Fungi</taxon>
        <taxon>Dikarya</taxon>
        <taxon>Basidiomycota</taxon>
        <taxon>Agaricomycotina</taxon>
        <taxon>Agaricomycetes</taxon>
        <taxon>Sebacinales</taxon>
        <taxon>Serendipitaceae</taxon>
        <taxon>Serendipita</taxon>
    </lineage>
</organism>